<reference evidence="5" key="1">
    <citation type="submission" date="2015-05" db="EMBL/GenBank/DDBJ databases">
        <authorList>
            <person name="Wang D.B."/>
            <person name="Wang M."/>
        </authorList>
    </citation>
    <scope>NUCLEOTIDE SEQUENCE</scope>
    <source>
        <strain evidence="5">36-1</strain>
    </source>
</reference>
<keyword evidence="8" id="KW-1185">Reference proteome</keyword>
<dbReference type="OrthoDB" id="202470at2759"/>
<dbReference type="SUPFAM" id="SSF51735">
    <property type="entry name" value="NAD(P)-binding Rossmann-fold domains"/>
    <property type="match status" value="1"/>
</dbReference>
<reference evidence="2" key="4">
    <citation type="submission" date="2023-11" db="EMBL/GenBank/DDBJ databases">
        <authorList>
            <person name="Beijen E."/>
            <person name="Ohm R.A."/>
        </authorList>
    </citation>
    <scope>NUCLEOTIDE SEQUENCE</scope>
    <source>
        <strain evidence="2">CBS 150709</strain>
    </source>
</reference>
<evidence type="ECO:0000313" key="2">
    <source>
        <dbReference type="EMBL" id="KAK4083394.1"/>
    </source>
</evidence>
<dbReference type="EMBL" id="LSBI01000006">
    <property type="protein sequence ID" value="OAQ88990.1"/>
    <property type="molecule type" value="Genomic_DNA"/>
</dbReference>
<accession>A0A179GQP6</accession>
<dbReference type="OMA" id="DRVYVNE"/>
<reference evidence="2 8" key="5">
    <citation type="journal article" date="2024" name="Microbiol. Resour. Announc.">
        <title>Genome annotations for the ascomycete fungi Trichoderma harzianum, Trichoderma aggressivum, and Purpureocillium lilacinum.</title>
        <authorList>
            <person name="Beijen E.P.W."/>
            <person name="Ohm R.A."/>
        </authorList>
    </citation>
    <scope>NUCLEOTIDE SEQUENCE [LARGE SCALE GENOMIC DNA]</scope>
    <source>
        <strain evidence="2 8">CBS 150709</strain>
    </source>
</reference>
<organism evidence="3 6">
    <name type="scientific">Purpureocillium lilacinum</name>
    <name type="common">Paecilomyces lilacinus</name>
    <dbReference type="NCBI Taxonomy" id="33203"/>
    <lineage>
        <taxon>Eukaryota</taxon>
        <taxon>Fungi</taxon>
        <taxon>Dikarya</taxon>
        <taxon>Ascomycota</taxon>
        <taxon>Pezizomycotina</taxon>
        <taxon>Sordariomycetes</taxon>
        <taxon>Hypocreomycetidae</taxon>
        <taxon>Hypocreales</taxon>
        <taxon>Ophiocordycipitaceae</taxon>
        <taxon>Purpureocillium</taxon>
    </lineage>
</organism>
<evidence type="ECO:0000313" key="5">
    <source>
        <dbReference type="EMBL" id="PWI74147.1"/>
    </source>
</evidence>
<proteinExistence type="predicted"/>
<dbReference type="GeneID" id="28889579"/>
<dbReference type="EMBL" id="LSBH01000004">
    <property type="protein sequence ID" value="OAQ79611.1"/>
    <property type="molecule type" value="Genomic_DNA"/>
</dbReference>
<dbReference type="InterPro" id="IPR050177">
    <property type="entry name" value="Lipid_A_modif_metabolic_enz"/>
</dbReference>
<evidence type="ECO:0000313" key="8">
    <source>
        <dbReference type="Proteomes" id="UP001287286"/>
    </source>
</evidence>
<feature type="domain" description="NAD-dependent epimerase/dehydratase" evidence="1">
    <location>
        <begin position="6"/>
        <end position="187"/>
    </location>
</feature>
<evidence type="ECO:0000259" key="1">
    <source>
        <dbReference type="Pfam" id="PF01370"/>
    </source>
</evidence>
<dbReference type="EMBL" id="LCWV01000004">
    <property type="protein sequence ID" value="PWI74147.1"/>
    <property type="molecule type" value="Genomic_DNA"/>
</dbReference>
<evidence type="ECO:0000313" key="7">
    <source>
        <dbReference type="Proteomes" id="UP000245956"/>
    </source>
</evidence>
<dbReference type="PANTHER" id="PTHR43245:SF54">
    <property type="entry name" value="BLL0593 PROTEIN"/>
    <property type="match status" value="1"/>
</dbReference>
<comment type="caution">
    <text evidence="3">The sequence shown here is derived from an EMBL/GenBank/DDBJ whole genome shotgun (WGS) entry which is preliminary data.</text>
</comment>
<dbReference type="STRING" id="33203.A0A179GQP6"/>
<dbReference type="InterPro" id="IPR001509">
    <property type="entry name" value="Epimerase_deHydtase"/>
</dbReference>
<reference evidence="3 6" key="3">
    <citation type="submission" date="2016-01" db="EMBL/GenBank/DDBJ databases">
        <title>Biosynthesis of antibiotic leucinostatins and their inhibition on Phytophthora in bio-control Purpureocillium lilacinum.</title>
        <authorList>
            <person name="Wang G."/>
            <person name="Liu Z."/>
            <person name="Lin R."/>
            <person name="Li E."/>
            <person name="Mao Z."/>
            <person name="Ling J."/>
            <person name="Yin W."/>
            <person name="Xie B."/>
        </authorList>
    </citation>
    <scope>NUCLEOTIDE SEQUENCE [LARGE SCALE GENOMIC DNA]</scope>
    <source>
        <strain evidence="3">PLBJ-1</strain>
        <strain evidence="4">PLFJ-1</strain>
    </source>
</reference>
<dbReference type="Proteomes" id="UP000245956">
    <property type="component" value="Unassembled WGS sequence"/>
</dbReference>
<evidence type="ECO:0000313" key="6">
    <source>
        <dbReference type="Proteomes" id="UP000078240"/>
    </source>
</evidence>
<gene>
    <name evidence="5" type="ORF">PCL_09423</name>
    <name evidence="2" type="ORF">Purlil1_10631</name>
    <name evidence="3" type="ORF">VFPBJ_05196</name>
    <name evidence="4" type="ORF">VFPFJ_07455</name>
</gene>
<dbReference type="Proteomes" id="UP001287286">
    <property type="component" value="Unassembled WGS sequence"/>
</dbReference>
<dbReference type="Pfam" id="PF01370">
    <property type="entry name" value="Epimerase"/>
    <property type="match status" value="1"/>
</dbReference>
<sequence>MAPYDVLVTGSSGHLGTALMLSLPSQGFTPLGIDILPSPTTTHVGSISDRPFIASLLAAHPSITRVLHAATLHKPHVGSHPKQSFVDTNITGTLVLLEESAAKLPRVDAFIFFSTTSTFGMALSPKPGSPAAWIDESVVPVPKNIYGVTKVAAEDMCALVQRQTGMPTLVLRTSRFFPEEDDDEDRRAAMADENLKVLELAYRRCDIADIVSAAVCAMSRARNIGWGKYIISAPPPFRNDAETLATLDRDPSGVFRAVPVGDDAAGETINKVFAEKGWKHLARVDRVYDSTKAVRELGWQPEYTFEKTIARLARGEAWRSELTGKVGKKGYHAESTGVYTKR</sequence>
<protein>
    <submittedName>
        <fullName evidence="3">NAD dependent epimerase/dehydratase family protein</fullName>
    </submittedName>
</protein>
<dbReference type="AlphaFoldDB" id="A0A179GQP6"/>
<dbReference type="InterPro" id="IPR036291">
    <property type="entry name" value="NAD(P)-bd_dom_sf"/>
</dbReference>
<dbReference type="EMBL" id="JAWRVI010000056">
    <property type="protein sequence ID" value="KAK4083394.1"/>
    <property type="molecule type" value="Genomic_DNA"/>
</dbReference>
<name>A0A179GQP6_PURLI</name>
<dbReference type="PANTHER" id="PTHR43245">
    <property type="entry name" value="BIFUNCTIONAL POLYMYXIN RESISTANCE PROTEIN ARNA"/>
    <property type="match status" value="1"/>
</dbReference>
<dbReference type="KEGG" id="plj:28889579"/>
<evidence type="ECO:0000313" key="4">
    <source>
        <dbReference type="EMBL" id="OAQ88990.1"/>
    </source>
</evidence>
<evidence type="ECO:0000313" key="3">
    <source>
        <dbReference type="EMBL" id="OAQ79611.1"/>
    </source>
</evidence>
<dbReference type="Proteomes" id="UP000078240">
    <property type="component" value="Unassembled WGS sequence"/>
</dbReference>
<dbReference type="Proteomes" id="UP000078340">
    <property type="component" value="Unassembled WGS sequence"/>
</dbReference>
<dbReference type="CDD" id="cd08946">
    <property type="entry name" value="SDR_e"/>
    <property type="match status" value="1"/>
</dbReference>
<reference evidence="5 7" key="2">
    <citation type="journal article" date="2016" name="Front. Microbiol.">
        <title>Genome and transcriptome sequences reveal the specific parasitism of the nematophagous Purpureocillium lilacinum 36-1.</title>
        <authorList>
            <person name="Xie J."/>
            <person name="Li S."/>
            <person name="Mo C."/>
            <person name="Xiao X."/>
            <person name="Peng D."/>
            <person name="Wang G."/>
            <person name="Xiao Y."/>
        </authorList>
    </citation>
    <scope>NUCLEOTIDE SEQUENCE [LARGE SCALE GENOMIC DNA]</scope>
    <source>
        <strain evidence="5 7">36-1</strain>
    </source>
</reference>
<dbReference type="Gene3D" id="3.40.50.720">
    <property type="entry name" value="NAD(P)-binding Rossmann-like Domain"/>
    <property type="match status" value="1"/>
</dbReference>